<dbReference type="SUPFAM" id="SSF53187">
    <property type="entry name" value="Zn-dependent exopeptidases"/>
    <property type="match status" value="1"/>
</dbReference>
<dbReference type="Gene3D" id="3.40.630.10">
    <property type="entry name" value="Zn peptidases"/>
    <property type="match status" value="2"/>
</dbReference>
<organism evidence="19 20">
    <name type="scientific">Paenibacillus phyllosphaerae</name>
    <dbReference type="NCBI Taxonomy" id="274593"/>
    <lineage>
        <taxon>Bacteria</taxon>
        <taxon>Bacillati</taxon>
        <taxon>Bacillota</taxon>
        <taxon>Bacilli</taxon>
        <taxon>Bacillales</taxon>
        <taxon>Paenibacillaceae</taxon>
        <taxon>Paenibacillus</taxon>
    </lineage>
</organism>
<evidence type="ECO:0000256" key="11">
    <source>
        <dbReference type="ARBA" id="ARBA00044252"/>
    </source>
</evidence>
<evidence type="ECO:0000256" key="2">
    <source>
        <dbReference type="ARBA" id="ARBA00001947"/>
    </source>
</evidence>
<dbReference type="NCBIfam" id="TIGR01893">
    <property type="entry name" value="aa-his-dipept"/>
    <property type="match status" value="1"/>
</dbReference>
<evidence type="ECO:0000256" key="4">
    <source>
        <dbReference type="ARBA" id="ARBA00022723"/>
    </source>
</evidence>
<evidence type="ECO:0000259" key="18">
    <source>
        <dbReference type="Pfam" id="PF07687"/>
    </source>
</evidence>
<evidence type="ECO:0000313" key="19">
    <source>
        <dbReference type="EMBL" id="MBB3111591.1"/>
    </source>
</evidence>
<keyword evidence="19" id="KW-0224">Dipeptidase</keyword>
<keyword evidence="3" id="KW-0645">Protease</keyword>
<keyword evidence="4" id="KW-0479">Metal-binding</keyword>
<evidence type="ECO:0000256" key="3">
    <source>
        <dbReference type="ARBA" id="ARBA00022670"/>
    </source>
</evidence>
<dbReference type="EMBL" id="JACHXK010000008">
    <property type="protein sequence ID" value="MBB3111591.1"/>
    <property type="molecule type" value="Genomic_DNA"/>
</dbReference>
<keyword evidence="7" id="KW-0482">Metalloprotease</keyword>
<dbReference type="InterPro" id="IPR001160">
    <property type="entry name" value="Peptidase_M20C"/>
</dbReference>
<evidence type="ECO:0000256" key="7">
    <source>
        <dbReference type="ARBA" id="ARBA00023049"/>
    </source>
</evidence>
<dbReference type="GO" id="GO:0070573">
    <property type="term" value="F:metallodipeptidase activity"/>
    <property type="evidence" value="ECO:0007669"/>
    <property type="project" value="TreeGrafter"/>
</dbReference>
<evidence type="ECO:0000256" key="13">
    <source>
        <dbReference type="ARBA" id="ARBA00071271"/>
    </source>
</evidence>
<evidence type="ECO:0000256" key="9">
    <source>
        <dbReference type="ARBA" id="ARBA00036421"/>
    </source>
</evidence>
<comment type="cofactor">
    <cofactor evidence="1">
        <name>Co(2+)</name>
        <dbReference type="ChEBI" id="CHEBI:48828"/>
    </cofactor>
</comment>
<evidence type="ECO:0000256" key="6">
    <source>
        <dbReference type="ARBA" id="ARBA00022833"/>
    </source>
</evidence>
<evidence type="ECO:0000256" key="17">
    <source>
        <dbReference type="ARBA" id="ARBA00078074"/>
    </source>
</evidence>
<dbReference type="Proteomes" id="UP000570361">
    <property type="component" value="Unassembled WGS sequence"/>
</dbReference>
<keyword evidence="6" id="KW-0862">Zinc</keyword>
<reference evidence="19 20" key="1">
    <citation type="submission" date="2020-08" db="EMBL/GenBank/DDBJ databases">
        <title>Genomic Encyclopedia of Type Strains, Phase III (KMG-III): the genomes of soil and plant-associated and newly described type strains.</title>
        <authorList>
            <person name="Whitman W."/>
        </authorList>
    </citation>
    <scope>NUCLEOTIDE SEQUENCE [LARGE SCALE GENOMIC DNA]</scope>
    <source>
        <strain evidence="19 20">CECT 5862</strain>
    </source>
</reference>
<dbReference type="InterPro" id="IPR011650">
    <property type="entry name" value="Peptidase_M20_dimer"/>
</dbReference>
<comment type="similarity">
    <text evidence="12">Belongs to the peptidase M20C family.</text>
</comment>
<dbReference type="CDD" id="cd03890">
    <property type="entry name" value="M20_pepD"/>
    <property type="match status" value="1"/>
</dbReference>
<keyword evidence="8" id="KW-0170">Cobalt</keyword>
<dbReference type="GO" id="GO:0006508">
    <property type="term" value="P:proteolysis"/>
    <property type="evidence" value="ECO:0007669"/>
    <property type="project" value="UniProtKB-KW"/>
</dbReference>
<dbReference type="RefSeq" id="WP_246427742.1">
    <property type="nucleotide sequence ID" value="NZ_JACHXK010000008.1"/>
</dbReference>
<evidence type="ECO:0000313" key="20">
    <source>
        <dbReference type="Proteomes" id="UP000570361"/>
    </source>
</evidence>
<dbReference type="FunFam" id="3.40.630.10:FF:000072">
    <property type="entry name" value="Aminoacyl-histidine dipeptidase"/>
    <property type="match status" value="1"/>
</dbReference>
<protein>
    <recommendedName>
        <fullName evidence="13">Cytosol non-specific dipeptidase</fullName>
        <ecNumber evidence="10">3.4.13.18</ecNumber>
    </recommendedName>
    <alternativeName>
        <fullName evidence="16">Aminoacyl-histidine dipeptidase</fullName>
    </alternativeName>
    <alternativeName>
        <fullName evidence="15">Beta-alanyl-histidine dipeptidase</fullName>
    </alternativeName>
    <alternativeName>
        <fullName evidence="14">Carnosinase</fullName>
    </alternativeName>
    <alternativeName>
        <fullName evidence="11">Peptidase D</fullName>
    </alternativeName>
    <alternativeName>
        <fullName evidence="17">Xaa-His dipeptidase</fullName>
    </alternativeName>
</protein>
<dbReference type="FunFam" id="3.40.630.10:FF:000015">
    <property type="entry name" value="Aminoacyl-histidine dipeptidase PepD"/>
    <property type="match status" value="1"/>
</dbReference>
<comment type="catalytic activity">
    <reaction evidence="9">
        <text>Hydrolysis of dipeptides, preferentially hydrophobic dipeptides including prolyl amino acids.</text>
        <dbReference type="EC" id="3.4.13.18"/>
    </reaction>
</comment>
<keyword evidence="20" id="KW-1185">Reference proteome</keyword>
<evidence type="ECO:0000256" key="1">
    <source>
        <dbReference type="ARBA" id="ARBA00001941"/>
    </source>
</evidence>
<dbReference type="Pfam" id="PF01546">
    <property type="entry name" value="Peptidase_M20"/>
    <property type="match status" value="1"/>
</dbReference>
<evidence type="ECO:0000256" key="10">
    <source>
        <dbReference type="ARBA" id="ARBA00038976"/>
    </source>
</evidence>
<evidence type="ECO:0000256" key="8">
    <source>
        <dbReference type="ARBA" id="ARBA00023285"/>
    </source>
</evidence>
<dbReference type="PIRSF" id="PIRSF016599">
    <property type="entry name" value="Xaa-His_dipept"/>
    <property type="match status" value="1"/>
</dbReference>
<dbReference type="InterPro" id="IPR002933">
    <property type="entry name" value="Peptidase_M20"/>
</dbReference>
<dbReference type="EC" id="3.4.13.18" evidence="10"/>
<accession>A0A7W5B0S1</accession>
<dbReference type="Pfam" id="PF07687">
    <property type="entry name" value="M20_dimer"/>
    <property type="match status" value="1"/>
</dbReference>
<comment type="caution">
    <text evidence="19">The sequence shown here is derived from an EMBL/GenBank/DDBJ whole genome shotgun (WGS) entry which is preliminary data.</text>
</comment>
<feature type="domain" description="Peptidase M20 dimerisation" evidence="18">
    <location>
        <begin position="214"/>
        <end position="295"/>
    </location>
</feature>
<comment type="cofactor">
    <cofactor evidence="2">
        <name>Zn(2+)</name>
        <dbReference type="ChEBI" id="CHEBI:29105"/>
    </cofactor>
</comment>
<dbReference type="GO" id="GO:0005829">
    <property type="term" value="C:cytosol"/>
    <property type="evidence" value="ECO:0007669"/>
    <property type="project" value="TreeGrafter"/>
</dbReference>
<evidence type="ECO:0000256" key="5">
    <source>
        <dbReference type="ARBA" id="ARBA00022801"/>
    </source>
</evidence>
<dbReference type="GO" id="GO:0046872">
    <property type="term" value="F:metal ion binding"/>
    <property type="evidence" value="ECO:0007669"/>
    <property type="project" value="UniProtKB-KW"/>
</dbReference>
<name>A0A7W5B0S1_9BACL</name>
<dbReference type="PANTHER" id="PTHR43501">
    <property type="entry name" value="CYTOSOL NON-SPECIFIC DIPEPTIDASE"/>
    <property type="match status" value="1"/>
</dbReference>
<keyword evidence="5 19" id="KW-0378">Hydrolase</keyword>
<evidence type="ECO:0000256" key="15">
    <source>
        <dbReference type="ARBA" id="ARBA00076004"/>
    </source>
</evidence>
<evidence type="ECO:0000256" key="12">
    <source>
        <dbReference type="ARBA" id="ARBA00061423"/>
    </source>
</evidence>
<sequence length="497" mass="54241">MSEMMDSVYKGDCKVLHHFEALSSIPRGSGNEKAVSDFVAEFARQRGCSVVQDARHNLIIRKPASPGYESAPAVIFQGHLDMVCEKNKGTEHDFTTDPIRFRIEDDMIYAQGTTLGGDNGIAVATAMAIIDTPDMAHPELEILMTTEEETSMGGAFNLDASPLKGRMMINFDSDREGTLFVSSAGGINVYHTVPAVWKESELAGGEPFTISVTGLMGGHSGDDIIHERGNANKLLGRVLDDLRRHIRYELAGVSGGMKVNAIPREAEAAIYLDAPGRASAAERIAELNRILQDEFQASDKGVTVSLEQAFAAYSGTETPEPGQVFAEETKLAVIRLLSLIPSGVLSMDKSIANLVRTSSNLGVVTTSHTEIVLKSMARSSHRSQVDDVVRTMETLAETAGVDFRQDSYFPGWPYRSDSKLRPVFESAYAERFGKPLEIKAIHAGLECGVLIEKMPGLDAVSYGPNLYDIHTPQEHLSISSVERTWSYLQDVLRELKG</sequence>
<evidence type="ECO:0000256" key="14">
    <source>
        <dbReference type="ARBA" id="ARBA00075285"/>
    </source>
</evidence>
<dbReference type="PRINTS" id="PR00934">
    <property type="entry name" value="XHISDIPTASE"/>
</dbReference>
<evidence type="ECO:0000256" key="16">
    <source>
        <dbReference type="ARBA" id="ARBA00077688"/>
    </source>
</evidence>
<dbReference type="PANTHER" id="PTHR43501:SF1">
    <property type="entry name" value="CYTOSOL NON-SPECIFIC DIPEPTIDASE"/>
    <property type="match status" value="1"/>
</dbReference>
<dbReference type="AlphaFoldDB" id="A0A7W5B0S1"/>
<gene>
    <name evidence="19" type="ORF">FHS18_003659</name>
</gene>
<proteinExistence type="inferred from homology"/>